<dbReference type="Proteomes" id="UP000195043">
    <property type="component" value="Unassembled WGS sequence"/>
</dbReference>
<keyword evidence="2" id="KW-1185">Reference proteome</keyword>
<evidence type="ECO:0000313" key="2">
    <source>
        <dbReference type="Proteomes" id="UP000195043"/>
    </source>
</evidence>
<name>A0A242A9K9_9ENTE</name>
<accession>A0A242A9K9</accession>
<dbReference type="STRING" id="1834191.A5886_002732"/>
<comment type="caution">
    <text evidence="1">The sequence shown here is derived from an EMBL/GenBank/DDBJ whole genome shotgun (WGS) entry which is preliminary data.</text>
</comment>
<dbReference type="RefSeq" id="WP_086275635.1">
    <property type="nucleotide sequence ID" value="NZ_NGKU01000001.1"/>
</dbReference>
<proteinExistence type="predicted"/>
<reference evidence="1 2" key="1">
    <citation type="submission" date="2017-05" db="EMBL/GenBank/DDBJ databases">
        <title>The Genome Sequence of Enterococcus sp. 8G7_MSG3316.</title>
        <authorList>
            <consortium name="The Broad Institute Genomics Platform"/>
            <consortium name="The Broad Institute Genomic Center for Infectious Diseases"/>
            <person name="Earl A."/>
            <person name="Manson A."/>
            <person name="Schwartman J."/>
            <person name="Gilmore M."/>
            <person name="Abouelleil A."/>
            <person name="Cao P."/>
            <person name="Chapman S."/>
            <person name="Cusick C."/>
            <person name="Shea T."/>
            <person name="Young S."/>
            <person name="Neafsey D."/>
            <person name="Nusbaum C."/>
            <person name="Birren B."/>
        </authorList>
    </citation>
    <scope>NUCLEOTIDE SEQUENCE [LARGE SCALE GENOMIC DNA]</scope>
    <source>
        <strain evidence="1 2">8G7_MSG3316</strain>
    </source>
</reference>
<evidence type="ECO:0000313" key="1">
    <source>
        <dbReference type="EMBL" id="OTN77632.1"/>
    </source>
</evidence>
<protein>
    <submittedName>
        <fullName evidence="1">Uncharacterized protein</fullName>
    </submittedName>
</protein>
<dbReference type="EMBL" id="NGKU01000001">
    <property type="protein sequence ID" value="OTN77632.1"/>
    <property type="molecule type" value="Genomic_DNA"/>
</dbReference>
<dbReference type="AlphaFoldDB" id="A0A242A9K9"/>
<dbReference type="OrthoDB" id="2190193at2"/>
<gene>
    <name evidence="1" type="ORF">A5886_002732</name>
</gene>
<organism evidence="1 2">
    <name type="scientific">Candidatus Enterococcus testudinis</name>
    <dbReference type="NCBI Taxonomy" id="1834191"/>
    <lineage>
        <taxon>Bacteria</taxon>
        <taxon>Bacillati</taxon>
        <taxon>Bacillota</taxon>
        <taxon>Bacilli</taxon>
        <taxon>Lactobacillales</taxon>
        <taxon>Enterococcaceae</taxon>
        <taxon>Enterococcus</taxon>
    </lineage>
</organism>
<sequence length="116" mass="13632">MFEKTPKELVLKDFSNIYNKCQSTYELVTSRRYNESLVLLTTAETYAIAEKAYIRCDTFKELQTTEVQAFFDAFEIYYFELKQVLFHDDDDFVSLKNRLNQTASAYEALTASFNLL</sequence>